<dbReference type="Proteomes" id="UP000243297">
    <property type="component" value="Unassembled WGS sequence"/>
</dbReference>
<organism evidence="9 10">
    <name type="scientific">Anaerorhabdus furcosa</name>
    <dbReference type="NCBI Taxonomy" id="118967"/>
    <lineage>
        <taxon>Bacteria</taxon>
        <taxon>Bacillati</taxon>
        <taxon>Bacillota</taxon>
        <taxon>Erysipelotrichia</taxon>
        <taxon>Erysipelotrichales</taxon>
        <taxon>Erysipelotrichaceae</taxon>
        <taxon>Anaerorhabdus</taxon>
    </lineage>
</organism>
<feature type="transmembrane region" description="Helical" evidence="7">
    <location>
        <begin position="50"/>
        <end position="71"/>
    </location>
</feature>
<keyword evidence="6 7" id="KW-0472">Membrane</keyword>
<evidence type="ECO:0000256" key="3">
    <source>
        <dbReference type="ARBA" id="ARBA00022475"/>
    </source>
</evidence>
<dbReference type="RefSeq" id="WP_078712027.1">
    <property type="nucleotide sequence ID" value="NZ_FUWY01000004.1"/>
</dbReference>
<comment type="similarity">
    <text evidence="2">Belongs to the DedA family.</text>
</comment>
<feature type="transmembrane region" description="Helical" evidence="7">
    <location>
        <begin position="176"/>
        <end position="197"/>
    </location>
</feature>
<keyword evidence="3" id="KW-1003">Cell membrane</keyword>
<dbReference type="InterPro" id="IPR032816">
    <property type="entry name" value="VTT_dom"/>
</dbReference>
<dbReference type="EMBL" id="FUWY01000004">
    <property type="protein sequence ID" value="SJZ78607.1"/>
    <property type="molecule type" value="Genomic_DNA"/>
</dbReference>
<feature type="transmembrane region" description="Helical" evidence="7">
    <location>
        <begin position="141"/>
        <end position="164"/>
    </location>
</feature>
<dbReference type="PANTHER" id="PTHR42709:SF6">
    <property type="entry name" value="UNDECAPRENYL PHOSPHATE TRANSPORTER A"/>
    <property type="match status" value="1"/>
</dbReference>
<reference evidence="10" key="1">
    <citation type="submission" date="2017-02" db="EMBL/GenBank/DDBJ databases">
        <authorList>
            <person name="Varghese N."/>
            <person name="Submissions S."/>
        </authorList>
    </citation>
    <scope>NUCLEOTIDE SEQUENCE [LARGE SCALE GENOMIC DNA]</scope>
    <source>
        <strain evidence="10">ATCC 25662</strain>
    </source>
</reference>
<dbReference type="AlphaFoldDB" id="A0A1T4NHS0"/>
<evidence type="ECO:0000256" key="2">
    <source>
        <dbReference type="ARBA" id="ARBA00010792"/>
    </source>
</evidence>
<keyword evidence="10" id="KW-1185">Reference proteome</keyword>
<evidence type="ECO:0000256" key="7">
    <source>
        <dbReference type="SAM" id="Phobius"/>
    </source>
</evidence>
<evidence type="ECO:0000256" key="4">
    <source>
        <dbReference type="ARBA" id="ARBA00022692"/>
    </source>
</evidence>
<evidence type="ECO:0000259" key="8">
    <source>
        <dbReference type="Pfam" id="PF09335"/>
    </source>
</evidence>
<protein>
    <submittedName>
        <fullName evidence="9">Membrane protein DedA, SNARE-associated domain</fullName>
    </submittedName>
</protein>
<evidence type="ECO:0000313" key="10">
    <source>
        <dbReference type="Proteomes" id="UP000243297"/>
    </source>
</evidence>
<dbReference type="GO" id="GO:0005886">
    <property type="term" value="C:plasma membrane"/>
    <property type="evidence" value="ECO:0007669"/>
    <property type="project" value="UniProtKB-SubCell"/>
</dbReference>
<dbReference type="OrthoDB" id="9813426at2"/>
<accession>A0A1T4NHS0</accession>
<evidence type="ECO:0000313" key="9">
    <source>
        <dbReference type="EMBL" id="SJZ78607.1"/>
    </source>
</evidence>
<dbReference type="Pfam" id="PF09335">
    <property type="entry name" value="VTT_dom"/>
    <property type="match status" value="1"/>
</dbReference>
<sequence>MEAWLLGIINSFGYFGVAFLIAVENIFPPIPSEVILTFSGFLTTKSELTPIGVVIAATIGAIVGAVLLYYLGTIFSQERIEFFIESKWGKWLGFKKQDLDKTLAWFDKWGKYGTLFGRCVPVVRSIVSIPAGMAKMKFSEFLLYTTIGTLAWNILLVFLGVKLGQNWEEVIVFFDTYTNVMVVLFGIAAIGFVYFWFKKIKNRG</sequence>
<dbReference type="PANTHER" id="PTHR42709">
    <property type="entry name" value="ALKALINE PHOSPHATASE LIKE PROTEIN"/>
    <property type="match status" value="1"/>
</dbReference>
<feature type="domain" description="VTT" evidence="8">
    <location>
        <begin position="30"/>
        <end position="160"/>
    </location>
</feature>
<feature type="transmembrane region" description="Helical" evidence="7">
    <location>
        <begin position="12"/>
        <end position="30"/>
    </location>
</feature>
<dbReference type="STRING" id="118967.SAMN02745191_1634"/>
<keyword evidence="4 7" id="KW-0812">Transmembrane</keyword>
<keyword evidence="5 7" id="KW-1133">Transmembrane helix</keyword>
<evidence type="ECO:0000256" key="1">
    <source>
        <dbReference type="ARBA" id="ARBA00004651"/>
    </source>
</evidence>
<gene>
    <name evidence="9" type="ORF">SAMN02745191_1634</name>
</gene>
<evidence type="ECO:0000256" key="5">
    <source>
        <dbReference type="ARBA" id="ARBA00022989"/>
    </source>
</evidence>
<dbReference type="InterPro" id="IPR051311">
    <property type="entry name" value="DedA_domain"/>
</dbReference>
<evidence type="ECO:0000256" key="6">
    <source>
        <dbReference type="ARBA" id="ARBA00023136"/>
    </source>
</evidence>
<name>A0A1T4NHS0_9FIRM</name>
<comment type="subcellular location">
    <subcellularLocation>
        <location evidence="1">Cell membrane</location>
        <topology evidence="1">Multi-pass membrane protein</topology>
    </subcellularLocation>
</comment>
<proteinExistence type="inferred from homology"/>